<protein>
    <recommendedName>
        <fullName evidence="4">Glutathione S-transferase kappa</fullName>
        <ecNumber evidence="4">2.5.1.18</ecNumber>
    </recommendedName>
</protein>
<organism evidence="7 8">
    <name type="scientific">Leptotrombidium deliense</name>
    <dbReference type="NCBI Taxonomy" id="299467"/>
    <lineage>
        <taxon>Eukaryota</taxon>
        <taxon>Metazoa</taxon>
        <taxon>Ecdysozoa</taxon>
        <taxon>Arthropoda</taxon>
        <taxon>Chelicerata</taxon>
        <taxon>Arachnida</taxon>
        <taxon>Acari</taxon>
        <taxon>Acariformes</taxon>
        <taxon>Trombidiformes</taxon>
        <taxon>Prostigmata</taxon>
        <taxon>Anystina</taxon>
        <taxon>Parasitengona</taxon>
        <taxon>Trombiculoidea</taxon>
        <taxon>Trombiculidae</taxon>
        <taxon>Leptotrombidium</taxon>
    </lineage>
</organism>
<sequence length="220" mass="25189">MSKGKVIVDLFFDVCSPYAWFAFELLTRHRNVWRNTELKLKPFLVHEVYKKSNNTQIPCADKMKYIANDCKMLSAYYNIPMQMTSNYSLLPNTTKAMTFLTAVEETNDYEALEKSTRELFYRIYGNDPPLDVTSDSAFIEICNKCGINSLLIESIEKESTKDRLNKYTNDAVCYGAFGTPTMVAHLSDGPKLLFGSDRVELLSHLLNETYCGPLLKFNSF</sequence>
<gene>
    <name evidence="7" type="ORF">B4U80_12728</name>
</gene>
<evidence type="ECO:0000256" key="1">
    <source>
        <dbReference type="ARBA" id="ARBA00006494"/>
    </source>
</evidence>
<dbReference type="PANTHER" id="PTHR42943:SF2">
    <property type="entry name" value="GLUTATHIONE S-TRANSFERASE KAPPA 1"/>
    <property type="match status" value="1"/>
</dbReference>
<dbReference type="PANTHER" id="PTHR42943">
    <property type="entry name" value="GLUTATHIONE S-TRANSFERASE KAPPA"/>
    <property type="match status" value="1"/>
</dbReference>
<accession>A0A443SPG2</accession>
<dbReference type="EMBL" id="NCKV01000926">
    <property type="protein sequence ID" value="RWS29418.1"/>
    <property type="molecule type" value="Genomic_DNA"/>
</dbReference>
<dbReference type="Proteomes" id="UP000288716">
    <property type="component" value="Unassembled WGS sequence"/>
</dbReference>
<evidence type="ECO:0000313" key="7">
    <source>
        <dbReference type="EMBL" id="RWS29418.1"/>
    </source>
</evidence>
<keyword evidence="2 4" id="KW-0808">Transferase</keyword>
<feature type="active site" description="Nucleophile" evidence="5">
    <location>
        <position position="16"/>
    </location>
</feature>
<dbReference type="InterPro" id="IPR001853">
    <property type="entry name" value="DSBA-like_thioredoxin_dom"/>
</dbReference>
<evidence type="ECO:0000259" key="6">
    <source>
        <dbReference type="Pfam" id="PF01323"/>
    </source>
</evidence>
<evidence type="ECO:0000256" key="4">
    <source>
        <dbReference type="PIRNR" id="PIRNR006386"/>
    </source>
</evidence>
<comment type="caution">
    <text evidence="7">The sequence shown here is derived from an EMBL/GenBank/DDBJ whole genome shotgun (WGS) entry which is preliminary data.</text>
</comment>
<evidence type="ECO:0000256" key="3">
    <source>
        <dbReference type="ARBA" id="ARBA00047960"/>
    </source>
</evidence>
<dbReference type="VEuPathDB" id="VectorBase:LDEU002624"/>
<dbReference type="GO" id="GO:0005777">
    <property type="term" value="C:peroxisome"/>
    <property type="evidence" value="ECO:0007669"/>
    <property type="project" value="TreeGrafter"/>
</dbReference>
<dbReference type="Gene3D" id="3.40.30.10">
    <property type="entry name" value="Glutaredoxin"/>
    <property type="match status" value="1"/>
</dbReference>
<evidence type="ECO:0000313" key="8">
    <source>
        <dbReference type="Proteomes" id="UP000288716"/>
    </source>
</evidence>
<dbReference type="SUPFAM" id="SSF52833">
    <property type="entry name" value="Thioredoxin-like"/>
    <property type="match status" value="1"/>
</dbReference>
<dbReference type="InterPro" id="IPR014440">
    <property type="entry name" value="HCCAis_GSTk"/>
</dbReference>
<comment type="catalytic activity">
    <reaction evidence="3 4">
        <text>RX + glutathione = an S-substituted glutathione + a halide anion + H(+)</text>
        <dbReference type="Rhea" id="RHEA:16437"/>
        <dbReference type="ChEBI" id="CHEBI:15378"/>
        <dbReference type="ChEBI" id="CHEBI:16042"/>
        <dbReference type="ChEBI" id="CHEBI:17792"/>
        <dbReference type="ChEBI" id="CHEBI:57925"/>
        <dbReference type="ChEBI" id="CHEBI:90779"/>
        <dbReference type="EC" id="2.5.1.18"/>
    </reaction>
</comment>
<dbReference type="GO" id="GO:0005739">
    <property type="term" value="C:mitochondrion"/>
    <property type="evidence" value="ECO:0007669"/>
    <property type="project" value="TreeGrafter"/>
</dbReference>
<dbReference type="OrthoDB" id="4664297at2759"/>
<dbReference type="InterPro" id="IPR051924">
    <property type="entry name" value="GST_Kappa/NadH"/>
</dbReference>
<keyword evidence="8" id="KW-1185">Reference proteome</keyword>
<evidence type="ECO:0000256" key="5">
    <source>
        <dbReference type="PIRSR" id="PIRSR006386-1"/>
    </source>
</evidence>
<name>A0A443SPG2_9ACAR</name>
<dbReference type="GO" id="GO:0004602">
    <property type="term" value="F:glutathione peroxidase activity"/>
    <property type="evidence" value="ECO:0007669"/>
    <property type="project" value="TreeGrafter"/>
</dbReference>
<comment type="similarity">
    <text evidence="1 4">Belongs to the GST superfamily. Kappa family.</text>
</comment>
<evidence type="ECO:0000256" key="2">
    <source>
        <dbReference type="ARBA" id="ARBA00022679"/>
    </source>
</evidence>
<dbReference type="Pfam" id="PF01323">
    <property type="entry name" value="DSBA"/>
    <property type="match status" value="1"/>
</dbReference>
<dbReference type="PIRSF" id="PIRSF006386">
    <property type="entry name" value="HCCAis_GSTk"/>
    <property type="match status" value="1"/>
</dbReference>
<dbReference type="GO" id="GO:0006749">
    <property type="term" value="P:glutathione metabolic process"/>
    <property type="evidence" value="ECO:0007669"/>
    <property type="project" value="TreeGrafter"/>
</dbReference>
<proteinExistence type="inferred from homology"/>
<dbReference type="AlphaFoldDB" id="A0A443SPG2"/>
<reference evidence="7 8" key="1">
    <citation type="journal article" date="2018" name="Gigascience">
        <title>Genomes of trombidid mites reveal novel predicted allergens and laterally-transferred genes associated with secondary metabolism.</title>
        <authorList>
            <person name="Dong X."/>
            <person name="Chaisiri K."/>
            <person name="Xia D."/>
            <person name="Armstrong S.D."/>
            <person name="Fang Y."/>
            <person name="Donnelly M.J."/>
            <person name="Kadowaki T."/>
            <person name="McGarry J.W."/>
            <person name="Darby A.C."/>
            <person name="Makepeace B.L."/>
        </authorList>
    </citation>
    <scope>NUCLEOTIDE SEQUENCE [LARGE SCALE GENOMIC DNA]</scope>
    <source>
        <strain evidence="7">UoL-UT</strain>
    </source>
</reference>
<feature type="domain" description="DSBA-like thioredoxin" evidence="6">
    <location>
        <begin position="8"/>
        <end position="206"/>
    </location>
</feature>
<dbReference type="FunFam" id="3.40.30.10:FF:000096">
    <property type="entry name" value="Glutathione S-transferase kappa"/>
    <property type="match status" value="1"/>
</dbReference>
<dbReference type="STRING" id="299467.A0A443SPG2"/>
<dbReference type="InterPro" id="IPR036249">
    <property type="entry name" value="Thioredoxin-like_sf"/>
</dbReference>
<dbReference type="EC" id="2.5.1.18" evidence="4"/>
<dbReference type="GO" id="GO:0004364">
    <property type="term" value="F:glutathione transferase activity"/>
    <property type="evidence" value="ECO:0007669"/>
    <property type="project" value="UniProtKB-UniRule"/>
</dbReference>